<dbReference type="Proteomes" id="UP000032680">
    <property type="component" value="Unassembled WGS sequence"/>
</dbReference>
<dbReference type="SUPFAM" id="SSF53474">
    <property type="entry name" value="alpha/beta-Hydrolases"/>
    <property type="match status" value="1"/>
</dbReference>
<dbReference type="InterPro" id="IPR050266">
    <property type="entry name" value="AB_hydrolase_sf"/>
</dbReference>
<dbReference type="InterPro" id="IPR000073">
    <property type="entry name" value="AB_hydrolase_1"/>
</dbReference>
<protein>
    <recommendedName>
        <fullName evidence="1">AB hydrolase-1 domain-containing protein</fullName>
    </recommendedName>
</protein>
<dbReference type="InterPro" id="IPR029058">
    <property type="entry name" value="AB_hydrolase_fold"/>
</dbReference>
<evidence type="ECO:0000259" key="1">
    <source>
        <dbReference type="Pfam" id="PF00561"/>
    </source>
</evidence>
<accession>A0A0D6P963</accession>
<dbReference type="GO" id="GO:0016020">
    <property type="term" value="C:membrane"/>
    <property type="evidence" value="ECO:0007669"/>
    <property type="project" value="TreeGrafter"/>
</dbReference>
<dbReference type="AlphaFoldDB" id="A0A0D6P963"/>
<dbReference type="PANTHER" id="PTHR43798">
    <property type="entry name" value="MONOACYLGLYCEROL LIPASE"/>
    <property type="match status" value="1"/>
</dbReference>
<keyword evidence="3" id="KW-1185">Reference proteome</keyword>
<evidence type="ECO:0000313" key="3">
    <source>
        <dbReference type="Proteomes" id="UP000032680"/>
    </source>
</evidence>
<organism evidence="2 3">
    <name type="scientific">Acidisphaera rubrifaciens HS-AP3</name>
    <dbReference type="NCBI Taxonomy" id="1231350"/>
    <lineage>
        <taxon>Bacteria</taxon>
        <taxon>Pseudomonadati</taxon>
        <taxon>Pseudomonadota</taxon>
        <taxon>Alphaproteobacteria</taxon>
        <taxon>Acetobacterales</taxon>
        <taxon>Acetobacteraceae</taxon>
        <taxon>Acidisphaera</taxon>
    </lineage>
</organism>
<reference evidence="2 3" key="1">
    <citation type="submission" date="2012-11" db="EMBL/GenBank/DDBJ databases">
        <title>Whole genome sequence of Acidisphaera rubrifaciens HS-AP3.</title>
        <authorList>
            <person name="Azuma Y."/>
            <person name="Higashiura N."/>
            <person name="Hirakawa H."/>
            <person name="Matsushita K."/>
        </authorList>
    </citation>
    <scope>NUCLEOTIDE SEQUENCE [LARGE SCALE GENOMIC DNA]</scope>
    <source>
        <strain evidence="2 3">HS-AP3</strain>
    </source>
</reference>
<dbReference type="OrthoDB" id="5492442at2"/>
<comment type="caution">
    <text evidence="2">The sequence shown here is derived from an EMBL/GenBank/DDBJ whole genome shotgun (WGS) entry which is preliminary data.</text>
</comment>
<feature type="domain" description="AB hydrolase-1" evidence="1">
    <location>
        <begin position="45"/>
        <end position="309"/>
    </location>
</feature>
<dbReference type="PANTHER" id="PTHR43798:SF33">
    <property type="entry name" value="HYDROLASE, PUTATIVE (AFU_ORTHOLOGUE AFUA_2G14860)-RELATED"/>
    <property type="match status" value="1"/>
</dbReference>
<dbReference type="Gene3D" id="3.40.50.1820">
    <property type="entry name" value="alpha/beta hydrolase"/>
    <property type="match status" value="1"/>
</dbReference>
<proteinExistence type="predicted"/>
<evidence type="ECO:0000313" key="2">
    <source>
        <dbReference type="EMBL" id="GAN77404.1"/>
    </source>
</evidence>
<dbReference type="RefSeq" id="WP_048861453.1">
    <property type="nucleotide sequence ID" value="NZ_BANB01000303.1"/>
</dbReference>
<dbReference type="Pfam" id="PF00561">
    <property type="entry name" value="Abhydrolase_1"/>
    <property type="match status" value="1"/>
</dbReference>
<gene>
    <name evidence="2" type="ORF">Asru_0303_07</name>
</gene>
<dbReference type="EMBL" id="BANB01000303">
    <property type="protein sequence ID" value="GAN77404.1"/>
    <property type="molecule type" value="Genomic_DNA"/>
</dbReference>
<sequence length="330" mass="35929">MPTAAEAQPPVVTAETMIDSGVPGQQLYLRNKHPKGLTAFSADRVLLFVHGATYPASTSFDLPIGGVSWMDVLARRGFDVWLLDLPGYGRSTRPPQMDAPAAANPPLTDTADAVRAYGTAAEYVMRTRHVGRLDVMGWSWGTTIAAGYAARSPEHVERLVLYAPLWTPQEPISFGPSGPLGAYRLVTRDAARARWLQGVPEAARADLIPPGVFDAWADATWATDPKAATRTPPALRAPNGVIKDLREAWGAGHPTYDPAGITAPTLIVQGEWDHDTPPAMARALFARLTHVPWKQYELLGGGTHTIIMERNRRLLYQAVEHFLEDPPPVP</sequence>
<name>A0A0D6P963_9PROT</name>